<reference evidence="1" key="1">
    <citation type="submission" date="2016-10" db="EMBL/GenBank/DDBJ databases">
        <authorList>
            <person name="de Groot N.N."/>
        </authorList>
    </citation>
    <scope>NUCLEOTIDE SEQUENCE</scope>
</reference>
<name>A0A1W1CR06_9ZZZZ</name>
<accession>A0A1W1CR06</accession>
<sequence>MNIPLFGTLQYPSEIILPKKSIFIKAYYTTVFNISAYSGGISKALPSR</sequence>
<evidence type="ECO:0000313" key="1">
    <source>
        <dbReference type="EMBL" id="SFV68132.1"/>
    </source>
</evidence>
<gene>
    <name evidence="1" type="ORF">MNB_SV-10-1594</name>
</gene>
<proteinExistence type="predicted"/>
<organism evidence="1">
    <name type="scientific">hydrothermal vent metagenome</name>
    <dbReference type="NCBI Taxonomy" id="652676"/>
    <lineage>
        <taxon>unclassified sequences</taxon>
        <taxon>metagenomes</taxon>
        <taxon>ecological metagenomes</taxon>
    </lineage>
</organism>
<protein>
    <submittedName>
        <fullName evidence="1">Uncharacterized protein</fullName>
    </submittedName>
</protein>
<dbReference type="EMBL" id="FPHL01000050">
    <property type="protein sequence ID" value="SFV68132.1"/>
    <property type="molecule type" value="Genomic_DNA"/>
</dbReference>
<dbReference type="AlphaFoldDB" id="A0A1W1CR06"/>